<reference evidence="3" key="1">
    <citation type="submission" date="2018-07" db="EMBL/GenBank/DDBJ databases">
        <authorList>
            <person name="Peiro R."/>
            <person name="Begona"/>
            <person name="Cbmso G."/>
            <person name="Lopez M."/>
            <person name="Gonzalez S."/>
        </authorList>
    </citation>
    <scope>NUCLEOTIDE SEQUENCE [LARGE SCALE GENOMIC DNA]</scope>
</reference>
<keyword evidence="3" id="KW-1185">Reference proteome</keyword>
<dbReference type="OrthoDB" id="7678100at2"/>
<dbReference type="Pfam" id="PF09361">
    <property type="entry name" value="Phasin_2"/>
    <property type="match status" value="1"/>
</dbReference>
<dbReference type="AlphaFoldDB" id="A0A376AI32"/>
<evidence type="ECO:0000313" key="2">
    <source>
        <dbReference type="EMBL" id="SSC67478.1"/>
    </source>
</evidence>
<dbReference type="EMBL" id="UEYP01000004">
    <property type="protein sequence ID" value="SSC67478.1"/>
    <property type="molecule type" value="Genomic_DNA"/>
</dbReference>
<dbReference type="InterPro" id="IPR018968">
    <property type="entry name" value="Phasin"/>
</dbReference>
<organism evidence="2 3">
    <name type="scientific">Ciceribacter selenitireducens ATCC BAA-1503</name>
    <dbReference type="NCBI Taxonomy" id="1336235"/>
    <lineage>
        <taxon>Bacteria</taxon>
        <taxon>Pseudomonadati</taxon>
        <taxon>Pseudomonadota</taxon>
        <taxon>Alphaproteobacteria</taxon>
        <taxon>Hyphomicrobiales</taxon>
        <taxon>Rhizobiaceae</taxon>
        <taxon>Ciceribacter</taxon>
    </lineage>
</organism>
<dbReference type="STRING" id="1336235.GCA_000518785_00056"/>
<gene>
    <name evidence="2" type="ORF">RHIZ70_3186</name>
</gene>
<feature type="domain" description="Phasin" evidence="1">
    <location>
        <begin position="7"/>
        <end position="102"/>
    </location>
</feature>
<accession>A0A376AI32</accession>
<dbReference type="RefSeq" id="WP_115670136.1">
    <property type="nucleotide sequence ID" value="NZ_UEYP01000004.1"/>
</dbReference>
<name>A0A376AI32_9HYPH</name>
<evidence type="ECO:0000313" key="3">
    <source>
        <dbReference type="Proteomes" id="UP000254764"/>
    </source>
</evidence>
<protein>
    <recommendedName>
        <fullName evidence="1">Phasin domain-containing protein</fullName>
    </recommendedName>
</protein>
<evidence type="ECO:0000259" key="1">
    <source>
        <dbReference type="Pfam" id="PF09361"/>
    </source>
</evidence>
<proteinExistence type="predicted"/>
<dbReference type="Proteomes" id="UP000254764">
    <property type="component" value="Unassembled WGS sequence"/>
</dbReference>
<sequence>MINFDDANKKGKEAMDAMLKNYSEVAKGFQAITTEASEYSKKSFQDAASHMEALSGAKSIETALELQTNFLKSSYESFVAEATKMSEMYADLAKTVYKPFEAPVAKATGMSMPTAA</sequence>